<keyword evidence="1" id="KW-0732">Signal</keyword>
<reference evidence="3 4" key="1">
    <citation type="submission" date="2016-12" db="EMBL/GenBank/DDBJ databases">
        <title>Marinobacter lutaoensis whole genome sequencing.</title>
        <authorList>
            <person name="Verma A."/>
            <person name="Krishnamurthi S."/>
        </authorList>
    </citation>
    <scope>NUCLEOTIDE SEQUENCE [LARGE SCALE GENOMIC DNA]</scope>
    <source>
        <strain evidence="3 4">T5054</strain>
    </source>
</reference>
<sequence length="275" mass="29782">MTRVVWLAALLLAWAGVVRAQPVPERVVSADGAVTEFVYALGQGERLVGVDTTSRYPEAVGRLPKVGYLRALPFEGVLALRPDLLLTTEEAAPERNLMRLENAGVRVVRLPVAWTLAQVRERIRRIGQTLAAEPEAERLIQNFDVRLQAVEADIRHRGASPRVLFLLVAGSHQLMVAGANTAADALLDILGADNAAGAMEGYKPASREALIATRPDAIVVAEASAGQFRVSDWPELALLDAWQRERVYVGDSMFLLGFGPRLPEALEAVNAVLAP</sequence>
<dbReference type="InterPro" id="IPR050902">
    <property type="entry name" value="ABC_Transporter_SBP"/>
</dbReference>
<dbReference type="AlphaFoldDB" id="A0A1V2DRZ5"/>
<feature type="domain" description="Fe/B12 periplasmic-binding" evidence="2">
    <location>
        <begin position="26"/>
        <end position="275"/>
    </location>
</feature>
<organism evidence="3 4">
    <name type="scientific">Marinobacter lutaoensis</name>
    <dbReference type="NCBI Taxonomy" id="135739"/>
    <lineage>
        <taxon>Bacteria</taxon>
        <taxon>Pseudomonadati</taxon>
        <taxon>Pseudomonadota</taxon>
        <taxon>Gammaproteobacteria</taxon>
        <taxon>Pseudomonadales</taxon>
        <taxon>Marinobacteraceae</taxon>
        <taxon>Marinobacter</taxon>
    </lineage>
</organism>
<gene>
    <name evidence="3" type="ORF">BTO32_10765</name>
</gene>
<name>A0A1V2DRZ5_9GAMM</name>
<dbReference type="EMBL" id="MSCW01000007">
    <property type="protein sequence ID" value="ONF43166.1"/>
    <property type="molecule type" value="Genomic_DNA"/>
</dbReference>
<evidence type="ECO:0000313" key="3">
    <source>
        <dbReference type="EMBL" id="ONF43166.1"/>
    </source>
</evidence>
<accession>A0A1V2DRZ5</accession>
<dbReference type="PANTHER" id="PTHR30535">
    <property type="entry name" value="VITAMIN B12-BINDING PROTEIN"/>
    <property type="match status" value="1"/>
</dbReference>
<keyword evidence="4" id="KW-1185">Reference proteome</keyword>
<protein>
    <recommendedName>
        <fullName evidence="2">Fe/B12 periplasmic-binding domain-containing protein</fullName>
    </recommendedName>
</protein>
<dbReference type="OrthoDB" id="9797736at2"/>
<dbReference type="InterPro" id="IPR002491">
    <property type="entry name" value="ABC_transptr_periplasmic_BD"/>
</dbReference>
<dbReference type="PANTHER" id="PTHR30535:SF4">
    <property type="entry name" value="HEMIN-BINDING PERIPLASMIC PROTEIN HMUT"/>
    <property type="match status" value="1"/>
</dbReference>
<dbReference type="Pfam" id="PF01497">
    <property type="entry name" value="Peripla_BP_2"/>
    <property type="match status" value="1"/>
</dbReference>
<dbReference type="RefSeq" id="WP_076724644.1">
    <property type="nucleotide sequence ID" value="NZ_MSCW01000007.1"/>
</dbReference>
<dbReference type="STRING" id="135739.BTO32_10765"/>
<evidence type="ECO:0000313" key="4">
    <source>
        <dbReference type="Proteomes" id="UP000189339"/>
    </source>
</evidence>
<feature type="signal peptide" evidence="1">
    <location>
        <begin position="1"/>
        <end position="20"/>
    </location>
</feature>
<proteinExistence type="predicted"/>
<dbReference type="Gene3D" id="3.40.50.1980">
    <property type="entry name" value="Nitrogenase molybdenum iron protein domain"/>
    <property type="match status" value="2"/>
</dbReference>
<comment type="caution">
    <text evidence="3">The sequence shown here is derived from an EMBL/GenBank/DDBJ whole genome shotgun (WGS) entry which is preliminary data.</text>
</comment>
<dbReference type="Proteomes" id="UP000189339">
    <property type="component" value="Unassembled WGS sequence"/>
</dbReference>
<feature type="chain" id="PRO_5012437448" description="Fe/B12 periplasmic-binding domain-containing protein" evidence="1">
    <location>
        <begin position="21"/>
        <end position="275"/>
    </location>
</feature>
<dbReference type="PROSITE" id="PS50983">
    <property type="entry name" value="FE_B12_PBP"/>
    <property type="match status" value="1"/>
</dbReference>
<evidence type="ECO:0000259" key="2">
    <source>
        <dbReference type="PROSITE" id="PS50983"/>
    </source>
</evidence>
<dbReference type="SUPFAM" id="SSF53807">
    <property type="entry name" value="Helical backbone' metal receptor"/>
    <property type="match status" value="1"/>
</dbReference>
<evidence type="ECO:0000256" key="1">
    <source>
        <dbReference type="SAM" id="SignalP"/>
    </source>
</evidence>